<evidence type="ECO:0000256" key="3">
    <source>
        <dbReference type="ARBA" id="ARBA00022827"/>
    </source>
</evidence>
<dbReference type="Proteomes" id="UP000639643">
    <property type="component" value="Unassembled WGS sequence"/>
</dbReference>
<dbReference type="InterPro" id="IPR050416">
    <property type="entry name" value="FAD-linked_Oxidoreductase"/>
</dbReference>
<evidence type="ECO:0000256" key="1">
    <source>
        <dbReference type="ARBA" id="ARBA00005466"/>
    </source>
</evidence>
<dbReference type="Gene3D" id="3.30.465.10">
    <property type="match status" value="2"/>
</dbReference>
<dbReference type="SUPFAM" id="SSF56176">
    <property type="entry name" value="FAD-binding/transporter-associated domain-like"/>
    <property type="match status" value="1"/>
</dbReference>
<dbReference type="OrthoDB" id="2151789at2759"/>
<dbReference type="PANTHER" id="PTHR42973">
    <property type="entry name" value="BINDING OXIDOREDUCTASE, PUTATIVE (AFU_ORTHOLOGUE AFUA_1G17690)-RELATED"/>
    <property type="match status" value="1"/>
</dbReference>
<dbReference type="Gene3D" id="3.40.462.20">
    <property type="match status" value="1"/>
</dbReference>
<dbReference type="AlphaFoldDB" id="A0A8H6KMN8"/>
<keyword evidence="4" id="KW-0560">Oxidoreductase</keyword>
<keyword evidence="2" id="KW-0285">Flavoprotein</keyword>
<evidence type="ECO:0000256" key="5">
    <source>
        <dbReference type="SAM" id="SignalP"/>
    </source>
</evidence>
<dbReference type="InterPro" id="IPR036318">
    <property type="entry name" value="FAD-bd_PCMH-like_sf"/>
</dbReference>
<evidence type="ECO:0000256" key="4">
    <source>
        <dbReference type="ARBA" id="ARBA00023002"/>
    </source>
</evidence>
<feature type="domain" description="FAD-binding PCMH-type" evidence="6">
    <location>
        <begin position="66"/>
        <end position="253"/>
    </location>
</feature>
<protein>
    <submittedName>
        <fullName evidence="7">6-hydroxy-d-nicotine oxidase</fullName>
    </submittedName>
</protein>
<dbReference type="PANTHER" id="PTHR42973:SF34">
    <property type="entry name" value="FAD BINDING DOMAIN PROTEIN (AFU_ORTHOLOGUE AFUA_3G02770)"/>
    <property type="match status" value="1"/>
</dbReference>
<organism evidence="7 8">
    <name type="scientific">Colletotrichum musicola</name>
    <dbReference type="NCBI Taxonomy" id="2175873"/>
    <lineage>
        <taxon>Eukaryota</taxon>
        <taxon>Fungi</taxon>
        <taxon>Dikarya</taxon>
        <taxon>Ascomycota</taxon>
        <taxon>Pezizomycotina</taxon>
        <taxon>Sordariomycetes</taxon>
        <taxon>Hypocreomycetidae</taxon>
        <taxon>Glomerellales</taxon>
        <taxon>Glomerellaceae</taxon>
        <taxon>Colletotrichum</taxon>
        <taxon>Colletotrichum orchidearum species complex</taxon>
    </lineage>
</organism>
<name>A0A8H6KMN8_9PEZI</name>
<dbReference type="GO" id="GO:0071949">
    <property type="term" value="F:FAD binding"/>
    <property type="evidence" value="ECO:0007669"/>
    <property type="project" value="InterPro"/>
</dbReference>
<dbReference type="PROSITE" id="PS51387">
    <property type="entry name" value="FAD_PCMH"/>
    <property type="match status" value="1"/>
</dbReference>
<evidence type="ECO:0000259" key="6">
    <source>
        <dbReference type="PROSITE" id="PS51387"/>
    </source>
</evidence>
<feature type="signal peptide" evidence="5">
    <location>
        <begin position="1"/>
        <end position="22"/>
    </location>
</feature>
<evidence type="ECO:0000313" key="8">
    <source>
        <dbReference type="Proteomes" id="UP000639643"/>
    </source>
</evidence>
<dbReference type="InterPro" id="IPR016167">
    <property type="entry name" value="FAD-bd_PCMH_sub1"/>
</dbReference>
<keyword evidence="8" id="KW-1185">Reference proteome</keyword>
<dbReference type="InterPro" id="IPR016166">
    <property type="entry name" value="FAD-bd_PCMH"/>
</dbReference>
<comment type="caution">
    <text evidence="7">The sequence shown here is derived from an EMBL/GenBank/DDBJ whole genome shotgun (WGS) entry which is preliminary data.</text>
</comment>
<evidence type="ECO:0000256" key="2">
    <source>
        <dbReference type="ARBA" id="ARBA00022630"/>
    </source>
</evidence>
<sequence length="520" mass="56680">MLGPSSAITLAALLSFAARIPAAPTSPQSCNNVCTILHGEFADQTLLKNESQYTLEQSSFWSTIQGSASPKCFFSPKDAKDVSRAVLAAREGQCQFAVKSGGHYSFEASTIENGLVIDLARLNQTIVSDDKKTAVIGPGGRWSSVYPTLQEQNLTVPGGRMFGVGVGGLSLGGKFSRILASGYGELTFAGGVSWLSNLHGMTCDNVLEYEVVMADGSIVTATPTTRKDLYWALRGGGSNFGIVTKFTFNAYEQGKLWNSQLKYDSTANTSSIKTFVDWGNDLVATDPKSFSVLLWDYNTDGPPTGTAILTHADTFSDNKHPQVFDGFYGANPSNITESNAYHAEIADGLVFPGGVTRNSFWTTSFELDAAMMQQAFEIWHEESKATASLATQQLQLQIFTAAEFEFAKRNGGNPTSFANQKRPLGFLNIIVMWAKAEDDKVVYATQQRIEDRVNAAAKERGLYNEFKYTNYASQFQDPFTSYGPKNKARLLEVAKAYDPDGVFQKLVSGGFKLTRGPEHL</sequence>
<dbReference type="Pfam" id="PF01565">
    <property type="entry name" value="FAD_binding_4"/>
    <property type="match status" value="1"/>
</dbReference>
<dbReference type="InterPro" id="IPR006094">
    <property type="entry name" value="Oxid_FAD_bind_N"/>
</dbReference>
<dbReference type="InterPro" id="IPR016169">
    <property type="entry name" value="FAD-bd_PCMH_sub2"/>
</dbReference>
<keyword evidence="3" id="KW-0274">FAD</keyword>
<evidence type="ECO:0000313" key="7">
    <source>
        <dbReference type="EMBL" id="KAF6833768.1"/>
    </source>
</evidence>
<gene>
    <name evidence="7" type="ORF">CMUS01_06427</name>
</gene>
<accession>A0A8H6KMN8</accession>
<proteinExistence type="inferred from homology"/>
<comment type="similarity">
    <text evidence="1">Belongs to the oxygen-dependent FAD-linked oxidoreductase family.</text>
</comment>
<reference evidence="7" key="1">
    <citation type="journal article" date="2020" name="Phytopathology">
        <title>Genome Sequence Resources of Colletotrichum truncatum, C. plurivorum, C. musicola, and C. sojae: Four Species Pathogenic to Soybean (Glycine max).</title>
        <authorList>
            <person name="Rogerio F."/>
            <person name="Boufleur T.R."/>
            <person name="Ciampi-Guillardi M."/>
            <person name="Sukno S.A."/>
            <person name="Thon M.R."/>
            <person name="Massola Junior N.S."/>
            <person name="Baroncelli R."/>
        </authorList>
    </citation>
    <scope>NUCLEOTIDE SEQUENCE</scope>
    <source>
        <strain evidence="7">LFN0074</strain>
    </source>
</reference>
<dbReference type="EMBL" id="WIGM01000210">
    <property type="protein sequence ID" value="KAF6833768.1"/>
    <property type="molecule type" value="Genomic_DNA"/>
</dbReference>
<feature type="chain" id="PRO_5034424819" evidence="5">
    <location>
        <begin position="23"/>
        <end position="520"/>
    </location>
</feature>
<dbReference type="Gene3D" id="3.30.43.10">
    <property type="entry name" value="Uridine Diphospho-n-acetylenolpyruvylglucosamine Reductase, domain 2"/>
    <property type="match status" value="1"/>
</dbReference>
<dbReference type="GO" id="GO:0016491">
    <property type="term" value="F:oxidoreductase activity"/>
    <property type="evidence" value="ECO:0007669"/>
    <property type="project" value="UniProtKB-KW"/>
</dbReference>
<keyword evidence="5" id="KW-0732">Signal</keyword>